<evidence type="ECO:0000313" key="2">
    <source>
        <dbReference type="EMBL" id="GAA5121747.1"/>
    </source>
</evidence>
<feature type="region of interest" description="Disordered" evidence="1">
    <location>
        <begin position="115"/>
        <end position="135"/>
    </location>
</feature>
<reference evidence="3" key="1">
    <citation type="journal article" date="2019" name="Int. J. Syst. Evol. Microbiol.">
        <title>The Global Catalogue of Microorganisms (GCM) 10K type strain sequencing project: providing services to taxonomists for standard genome sequencing and annotation.</title>
        <authorList>
            <consortium name="The Broad Institute Genomics Platform"/>
            <consortium name="The Broad Institute Genome Sequencing Center for Infectious Disease"/>
            <person name="Wu L."/>
            <person name="Ma J."/>
        </authorList>
    </citation>
    <scope>NUCLEOTIDE SEQUENCE [LARGE SCALE GENOMIC DNA]</scope>
    <source>
        <strain evidence="3">JCM 18302</strain>
    </source>
</reference>
<dbReference type="EMBL" id="BAABJO010000010">
    <property type="protein sequence ID" value="GAA5121747.1"/>
    <property type="molecule type" value="Genomic_DNA"/>
</dbReference>
<proteinExistence type="predicted"/>
<comment type="caution">
    <text evidence="2">The sequence shown here is derived from an EMBL/GenBank/DDBJ whole genome shotgun (WGS) entry which is preliminary data.</text>
</comment>
<organism evidence="2 3">
    <name type="scientific">Pseudonocardia adelaidensis</name>
    <dbReference type="NCBI Taxonomy" id="648754"/>
    <lineage>
        <taxon>Bacteria</taxon>
        <taxon>Bacillati</taxon>
        <taxon>Actinomycetota</taxon>
        <taxon>Actinomycetes</taxon>
        <taxon>Pseudonocardiales</taxon>
        <taxon>Pseudonocardiaceae</taxon>
        <taxon>Pseudonocardia</taxon>
    </lineage>
</organism>
<protein>
    <submittedName>
        <fullName evidence="2">Uncharacterized protein</fullName>
    </submittedName>
</protein>
<evidence type="ECO:0000256" key="1">
    <source>
        <dbReference type="SAM" id="MobiDB-lite"/>
    </source>
</evidence>
<keyword evidence="3" id="KW-1185">Reference proteome</keyword>
<accession>A0ABP9NQ04</accession>
<dbReference type="Proteomes" id="UP001500804">
    <property type="component" value="Unassembled WGS sequence"/>
</dbReference>
<gene>
    <name evidence="2" type="ORF">GCM10023320_31000</name>
</gene>
<sequence length="149" mass="17073">MLAGHLELKPGDDISVEVSLSLKDKIKVAVTLPTPWVGDEEGESAARAVIVNSQASNLGETIALTRFGGEALDYDAIPREWRSAWIHRWYVERSSTAESVRDVRESARAAMASWEREREREQEQEQEQAEWSQWRVNEDSRYRDDGRAR</sequence>
<evidence type="ECO:0000313" key="3">
    <source>
        <dbReference type="Proteomes" id="UP001500804"/>
    </source>
</evidence>
<name>A0ABP9NQ04_9PSEU</name>